<dbReference type="EMBL" id="JASPKZ010002684">
    <property type="protein sequence ID" value="KAJ9595207.1"/>
    <property type="molecule type" value="Genomic_DNA"/>
</dbReference>
<feature type="non-terminal residue" evidence="2">
    <location>
        <position position="1"/>
    </location>
</feature>
<name>A0AAD8AA22_DIPPU</name>
<reference evidence="2" key="2">
    <citation type="submission" date="2023-05" db="EMBL/GenBank/DDBJ databases">
        <authorList>
            <person name="Fouks B."/>
        </authorList>
    </citation>
    <scope>NUCLEOTIDE SEQUENCE</scope>
    <source>
        <strain evidence="2">Stay&amp;Tobe</strain>
        <tissue evidence="2">Testes</tissue>
    </source>
</reference>
<dbReference type="AlphaFoldDB" id="A0AAD8AA22"/>
<evidence type="ECO:0000256" key="1">
    <source>
        <dbReference type="SAM" id="MobiDB-lite"/>
    </source>
</evidence>
<organism evidence="2 3">
    <name type="scientific">Diploptera punctata</name>
    <name type="common">Pacific beetle cockroach</name>
    <dbReference type="NCBI Taxonomy" id="6984"/>
    <lineage>
        <taxon>Eukaryota</taxon>
        <taxon>Metazoa</taxon>
        <taxon>Ecdysozoa</taxon>
        <taxon>Arthropoda</taxon>
        <taxon>Hexapoda</taxon>
        <taxon>Insecta</taxon>
        <taxon>Pterygota</taxon>
        <taxon>Neoptera</taxon>
        <taxon>Polyneoptera</taxon>
        <taxon>Dictyoptera</taxon>
        <taxon>Blattodea</taxon>
        <taxon>Blaberoidea</taxon>
        <taxon>Blaberidae</taxon>
        <taxon>Diplopterinae</taxon>
        <taxon>Diploptera</taxon>
    </lineage>
</organism>
<gene>
    <name evidence="2" type="ORF">L9F63_013494</name>
</gene>
<dbReference type="Proteomes" id="UP001233999">
    <property type="component" value="Unassembled WGS sequence"/>
</dbReference>
<evidence type="ECO:0000313" key="2">
    <source>
        <dbReference type="EMBL" id="KAJ9595207.1"/>
    </source>
</evidence>
<feature type="compositionally biased region" description="Polar residues" evidence="1">
    <location>
        <begin position="12"/>
        <end position="22"/>
    </location>
</feature>
<proteinExistence type="predicted"/>
<evidence type="ECO:0000313" key="3">
    <source>
        <dbReference type="Proteomes" id="UP001233999"/>
    </source>
</evidence>
<accession>A0AAD8AA22</accession>
<comment type="caution">
    <text evidence="2">The sequence shown here is derived from an EMBL/GenBank/DDBJ whole genome shotgun (WGS) entry which is preliminary data.</text>
</comment>
<keyword evidence="3" id="KW-1185">Reference proteome</keyword>
<feature type="region of interest" description="Disordered" evidence="1">
    <location>
        <begin position="1"/>
        <end position="61"/>
    </location>
</feature>
<sequence length="170" mass="18512">PAKTTRTRNKQWDSAYNNNTESGELGVTGKHSGLLSRKPGSFTRNGTPSRRPGSFTHNGNGTSVEHLYRQPGSFTQTEGAGHVGDYSEETDYGEGAVSRREASVSRQLGLMTDVPDASSLTNLLLYGMRCVSNCILHGAGSLMDFARKKTKQRLDHILGCDVNLDMDHPI</sequence>
<protein>
    <submittedName>
        <fullName evidence="2">Uncharacterized protein</fullName>
    </submittedName>
</protein>
<reference evidence="2" key="1">
    <citation type="journal article" date="2023" name="IScience">
        <title>Live-bearing cockroach genome reveals convergent evolutionary mechanisms linked to viviparity in insects and beyond.</title>
        <authorList>
            <person name="Fouks B."/>
            <person name="Harrison M.C."/>
            <person name="Mikhailova A.A."/>
            <person name="Marchal E."/>
            <person name="English S."/>
            <person name="Carruthers M."/>
            <person name="Jennings E.C."/>
            <person name="Chiamaka E.L."/>
            <person name="Frigard R.A."/>
            <person name="Pippel M."/>
            <person name="Attardo G.M."/>
            <person name="Benoit J.B."/>
            <person name="Bornberg-Bauer E."/>
            <person name="Tobe S.S."/>
        </authorList>
    </citation>
    <scope>NUCLEOTIDE SEQUENCE</scope>
    <source>
        <strain evidence="2">Stay&amp;Tobe</strain>
    </source>
</reference>